<reference evidence="3 4" key="1">
    <citation type="journal article" date="2016" name="BMC Genomics">
        <title>Comparative genomics reveals Cyclospora cayetanensis possesses coccidia-like metabolism and invasion components but unique surface antigens.</title>
        <authorList>
            <person name="Liu S."/>
            <person name="Wang L."/>
            <person name="Zheng H."/>
            <person name="Xu Z."/>
            <person name="Roellig D.M."/>
            <person name="Li N."/>
            <person name="Frace M.A."/>
            <person name="Tang K."/>
            <person name="Arrowood M.J."/>
            <person name="Moss D.M."/>
            <person name="Zhang L."/>
            <person name="Feng Y."/>
            <person name="Xiao L."/>
        </authorList>
    </citation>
    <scope>NUCLEOTIDE SEQUENCE [LARGE SCALE GENOMIC DNA]</scope>
    <source>
        <strain evidence="3 4">CHN_HEN01</strain>
    </source>
</reference>
<proteinExistence type="predicted"/>
<dbReference type="Proteomes" id="UP000095192">
    <property type="component" value="Unassembled WGS sequence"/>
</dbReference>
<dbReference type="PROSITE" id="PS51286">
    <property type="entry name" value="RAP"/>
    <property type="match status" value="1"/>
</dbReference>
<protein>
    <submittedName>
        <fullName evidence="3">RAP domain-containing protein</fullName>
    </submittedName>
</protein>
<feature type="region of interest" description="Disordered" evidence="1">
    <location>
        <begin position="85"/>
        <end position="108"/>
    </location>
</feature>
<evidence type="ECO:0000313" key="4">
    <source>
        <dbReference type="Proteomes" id="UP000095192"/>
    </source>
</evidence>
<feature type="region of interest" description="Disordered" evidence="1">
    <location>
        <begin position="523"/>
        <end position="548"/>
    </location>
</feature>
<evidence type="ECO:0000259" key="2">
    <source>
        <dbReference type="PROSITE" id="PS51286"/>
    </source>
</evidence>
<dbReference type="InParanoid" id="A0A1D3CW88"/>
<gene>
    <name evidence="3" type="ORF">cyc_06612</name>
</gene>
<dbReference type="FunCoup" id="A0A1D3CW88">
    <property type="interactions" value="21"/>
</dbReference>
<feature type="region of interest" description="Disordered" evidence="1">
    <location>
        <begin position="579"/>
        <end position="605"/>
    </location>
</feature>
<dbReference type="VEuPathDB" id="ToxoDB:cyc_06612"/>
<comment type="caution">
    <text evidence="3">The sequence shown here is derived from an EMBL/GenBank/DDBJ whole genome shotgun (WGS) entry which is preliminary data.</text>
</comment>
<feature type="domain" description="RAP" evidence="2">
    <location>
        <begin position="664"/>
        <end position="722"/>
    </location>
</feature>
<evidence type="ECO:0000313" key="3">
    <source>
        <dbReference type="EMBL" id="OEH75444.1"/>
    </source>
</evidence>
<dbReference type="AlphaFoldDB" id="A0A1D3CW88"/>
<dbReference type="SMART" id="SM00952">
    <property type="entry name" value="RAP"/>
    <property type="match status" value="1"/>
</dbReference>
<keyword evidence="4" id="KW-1185">Reference proteome</keyword>
<dbReference type="EMBL" id="JROU02001720">
    <property type="protein sequence ID" value="OEH75444.1"/>
    <property type="molecule type" value="Genomic_DNA"/>
</dbReference>
<dbReference type="Pfam" id="PF08373">
    <property type="entry name" value="RAP"/>
    <property type="match status" value="1"/>
</dbReference>
<dbReference type="VEuPathDB" id="ToxoDB:LOC34622737"/>
<feature type="region of interest" description="Disordered" evidence="1">
    <location>
        <begin position="132"/>
        <end position="158"/>
    </location>
</feature>
<organism evidence="3 4">
    <name type="scientific">Cyclospora cayetanensis</name>
    <dbReference type="NCBI Taxonomy" id="88456"/>
    <lineage>
        <taxon>Eukaryota</taxon>
        <taxon>Sar</taxon>
        <taxon>Alveolata</taxon>
        <taxon>Apicomplexa</taxon>
        <taxon>Conoidasida</taxon>
        <taxon>Coccidia</taxon>
        <taxon>Eucoccidiorida</taxon>
        <taxon>Eimeriorina</taxon>
        <taxon>Eimeriidae</taxon>
        <taxon>Cyclospora</taxon>
    </lineage>
</organism>
<evidence type="ECO:0000256" key="1">
    <source>
        <dbReference type="SAM" id="MobiDB-lite"/>
    </source>
</evidence>
<dbReference type="InterPro" id="IPR013584">
    <property type="entry name" value="RAP"/>
</dbReference>
<accession>A0A1D3CW88</accession>
<name>A0A1D3CW88_9EIME</name>
<sequence length="735" mass="81785">MESRWSGFLLLARQGPHGTPRRLTTGQHRRDPLRLRDQLPAQERSLSHGYSLRQLPRSRCGDHTAAGPLVAPADSWETPRYLREEGDAVGPKIPRFPENRSLTGGGSLKVQDLEGLSASRGGDTSGVRFLERQKKPHEYGETSFTRQSRTAEPAEGKPHQWKQAALLPLADAVPSLKKEDIEGPPAISKTSSRFALLGAYKGTERDFFKRFFRDRDRALDGKLTRPDFKGFALRYSGPYEPPTVFTASTLGARDLKFVLMREAHRIRSGEAVDLSVWKALEARAAAICRDSRNVTARTLLRMLQAFAAVQLPLQPTHVEDFTRAIVKKQAEMRPENYVHLFQTAQLLMALVVRLSGDLCRLRFDLSVYIRCSSASSSSFLTFWTLTLCEGPCPVAVKAPNLPYRAAGDDSFAANALSKLDLAAHMSVTPLKLVLAARIPTFTAINCRAVKWGTGVELFSSAMLIDFLNCAAKQQKRHVLQRHSRDLQLMELYLRVQKPEVYEQLDLETQYFLEVIRNASTATFSDSSDDEEYTGEPDGITQSDSPSWGVWARRSIPDEVCEPTPGPAYREAMEAESFYTPAEPKPQSRLEPPAGVGGPPQDKAGEAELTKANGTETEEVCTHAVFSSALHRDISRVLNLMEVPHINSASAGPLKADCYLPHARAVIEAVSAYQLYTNTQTPTTLSRLRHELFAGMGFGVLLIHQRQWLSLSSDQEKMSLMRDLLPVEAFPQENAK</sequence>